<dbReference type="InterPro" id="IPR007282">
    <property type="entry name" value="NOT2/3/5_C"/>
</dbReference>
<accession>A0A5J5EDS2</accession>
<dbReference type="GO" id="GO:0030015">
    <property type="term" value="C:CCR4-NOT core complex"/>
    <property type="evidence" value="ECO:0007669"/>
    <property type="project" value="InterPro"/>
</dbReference>
<feature type="compositionally biased region" description="Low complexity" evidence="4">
    <location>
        <begin position="72"/>
        <end position="96"/>
    </location>
</feature>
<keyword evidence="7" id="KW-1185">Reference proteome</keyword>
<dbReference type="Pfam" id="PF04153">
    <property type="entry name" value="NOT2_3_5_C"/>
    <property type="match status" value="1"/>
</dbReference>
<name>A0A5J5EDS2_9PEZI</name>
<feature type="region of interest" description="Disordered" evidence="4">
    <location>
        <begin position="1"/>
        <end position="274"/>
    </location>
</feature>
<comment type="similarity">
    <text evidence="1">Belongs to the CNOT2/3/5 family.</text>
</comment>
<dbReference type="AlphaFoldDB" id="A0A5J5EDS2"/>
<dbReference type="InParanoid" id="A0A5J5EDS2"/>
<reference evidence="6 7" key="1">
    <citation type="submission" date="2019-09" db="EMBL/GenBank/DDBJ databases">
        <title>Draft genome of the ectomycorrhizal ascomycete Sphaerosporella brunnea.</title>
        <authorList>
            <consortium name="DOE Joint Genome Institute"/>
            <person name="Benucci G.M."/>
            <person name="Marozzi G."/>
            <person name="Antonielli L."/>
            <person name="Sanchez S."/>
            <person name="Marco P."/>
            <person name="Wang X."/>
            <person name="Falini L.B."/>
            <person name="Barry K."/>
            <person name="Haridas S."/>
            <person name="Lipzen A."/>
            <person name="Labutti K."/>
            <person name="Grigoriev I.V."/>
            <person name="Murat C."/>
            <person name="Martin F."/>
            <person name="Albertini E."/>
            <person name="Donnini D."/>
            <person name="Bonito G."/>
        </authorList>
    </citation>
    <scope>NUCLEOTIDE SEQUENCE [LARGE SCALE GENOMIC DNA]</scope>
    <source>
        <strain evidence="6 7">Sb_GMNB300</strain>
    </source>
</reference>
<evidence type="ECO:0000256" key="3">
    <source>
        <dbReference type="ARBA" id="ARBA00023163"/>
    </source>
</evidence>
<keyword evidence="2" id="KW-0805">Transcription regulation</keyword>
<comment type="caution">
    <text evidence="6">The sequence shown here is derived from an EMBL/GenBank/DDBJ whole genome shotgun (WGS) entry which is preliminary data.</text>
</comment>
<dbReference type="InterPro" id="IPR040168">
    <property type="entry name" value="Not2/3/5"/>
</dbReference>
<feature type="compositionally biased region" description="Polar residues" evidence="4">
    <location>
        <begin position="253"/>
        <end position="266"/>
    </location>
</feature>
<feature type="compositionally biased region" description="Polar residues" evidence="4">
    <location>
        <begin position="60"/>
        <end position="71"/>
    </location>
</feature>
<evidence type="ECO:0000313" key="7">
    <source>
        <dbReference type="Proteomes" id="UP000326924"/>
    </source>
</evidence>
<gene>
    <name evidence="6" type="ORF">FN846DRAFT_913661</name>
</gene>
<proteinExistence type="inferred from homology"/>
<dbReference type="Proteomes" id="UP000326924">
    <property type="component" value="Unassembled WGS sequence"/>
</dbReference>
<dbReference type="OrthoDB" id="25391at2759"/>
<dbReference type="EMBL" id="VXIS01000403">
    <property type="protein sequence ID" value="KAA8893782.1"/>
    <property type="molecule type" value="Genomic_DNA"/>
</dbReference>
<dbReference type="GO" id="GO:0000289">
    <property type="term" value="P:nuclear-transcribed mRNA poly(A) tail shortening"/>
    <property type="evidence" value="ECO:0007669"/>
    <property type="project" value="UniProtKB-ARBA"/>
</dbReference>
<protein>
    <recommendedName>
        <fullName evidence="5">NOT2/NOT3/NOT5 C-terminal domain-containing protein</fullName>
    </recommendedName>
</protein>
<feature type="domain" description="NOT2/NOT3/NOT5 C-terminal" evidence="5">
    <location>
        <begin position="319"/>
        <end position="439"/>
    </location>
</feature>
<dbReference type="GO" id="GO:0006355">
    <property type="term" value="P:regulation of DNA-templated transcription"/>
    <property type="evidence" value="ECO:0007669"/>
    <property type="project" value="InterPro"/>
</dbReference>
<evidence type="ECO:0000256" key="2">
    <source>
        <dbReference type="ARBA" id="ARBA00023015"/>
    </source>
</evidence>
<feature type="compositionally biased region" description="Polar residues" evidence="4">
    <location>
        <begin position="20"/>
        <end position="38"/>
    </location>
</feature>
<sequence>MLRVAGGWSGAPPPGVPTPGNRTFSQSVGGLSQPSTPLDINEFPVLGGPPQTNPAAAWSRLNTQSPSNRGLPQQQQQQPPPSSQHAQHLQPPQSQHDGFPGGQKDVYAGMDDYRIGGGGGQVQGQNQSQGGQLQGEDFPALPRTQTGSLGGGLGDGSLNSMGQRQGMASRLTPQLDGMMGQQQAGTPSGDVEKKTILKPGIINGAPGLSSNPSSTLPLGAQQQQPSRPSPAPGLTHPSQQQQQTQQSLGAKVGTTNGDSPAQSQFGGPSHSVSEDERFSLTGLFSAMRSDAGEGTSLAKGQDLMMLGLDINSQEPLWPTFASPFTELEATAVEPEFHLPNCYTVVNTQPVHSKIGSFSDETLFFIFYTMPRDIMQEVVVAELAARNWRYHMCHRLWMTKDPTAQVEQFSETAERGFYVFFDPTTWERVKKEIVLEYSHLDPRTTGTYIGGINTGVGPLAGLGA</sequence>
<organism evidence="6 7">
    <name type="scientific">Sphaerosporella brunnea</name>
    <dbReference type="NCBI Taxonomy" id="1250544"/>
    <lineage>
        <taxon>Eukaryota</taxon>
        <taxon>Fungi</taxon>
        <taxon>Dikarya</taxon>
        <taxon>Ascomycota</taxon>
        <taxon>Pezizomycotina</taxon>
        <taxon>Pezizomycetes</taxon>
        <taxon>Pezizales</taxon>
        <taxon>Pyronemataceae</taxon>
        <taxon>Sphaerosporella</taxon>
    </lineage>
</organism>
<dbReference type="PANTHER" id="PTHR23326">
    <property type="entry name" value="CCR4 NOT-RELATED"/>
    <property type="match status" value="1"/>
</dbReference>
<evidence type="ECO:0000259" key="5">
    <source>
        <dbReference type="Pfam" id="PF04153"/>
    </source>
</evidence>
<dbReference type="InterPro" id="IPR038635">
    <property type="entry name" value="CCR4-NOT_su2/3/5_C_sf"/>
</dbReference>
<dbReference type="Gene3D" id="2.30.30.1020">
    <property type="entry name" value="CCR4-NOT complex subunit 2/3/5, C-terminal domain"/>
    <property type="match status" value="1"/>
</dbReference>
<evidence type="ECO:0000256" key="4">
    <source>
        <dbReference type="SAM" id="MobiDB-lite"/>
    </source>
</evidence>
<evidence type="ECO:0000313" key="6">
    <source>
        <dbReference type="EMBL" id="KAA8893782.1"/>
    </source>
</evidence>
<keyword evidence="3" id="KW-0804">Transcription</keyword>
<feature type="compositionally biased region" description="Low complexity" evidence="4">
    <location>
        <begin position="123"/>
        <end position="135"/>
    </location>
</feature>
<evidence type="ECO:0000256" key="1">
    <source>
        <dbReference type="ARBA" id="ARBA00007682"/>
    </source>
</evidence>